<evidence type="ECO:0000256" key="1">
    <source>
        <dbReference type="SAM" id="Phobius"/>
    </source>
</evidence>
<keyword evidence="1" id="KW-0472">Membrane</keyword>
<dbReference type="EMBL" id="FZOT01000003">
    <property type="protein sequence ID" value="SNS51431.1"/>
    <property type="molecule type" value="Genomic_DNA"/>
</dbReference>
<name>A0A239F3Z0_9BURK</name>
<organism evidence="2 3">
    <name type="scientific">Noviherbaspirillum humi</name>
    <dbReference type="NCBI Taxonomy" id="1688639"/>
    <lineage>
        <taxon>Bacteria</taxon>
        <taxon>Pseudomonadati</taxon>
        <taxon>Pseudomonadota</taxon>
        <taxon>Betaproteobacteria</taxon>
        <taxon>Burkholderiales</taxon>
        <taxon>Oxalobacteraceae</taxon>
        <taxon>Noviherbaspirillum</taxon>
    </lineage>
</organism>
<dbReference type="RefSeq" id="WP_176442366.1">
    <property type="nucleotide sequence ID" value="NZ_FZOT01000003.1"/>
</dbReference>
<keyword evidence="1" id="KW-0812">Transmembrane</keyword>
<feature type="transmembrane region" description="Helical" evidence="1">
    <location>
        <begin position="15"/>
        <end position="41"/>
    </location>
</feature>
<reference evidence="2 3" key="1">
    <citation type="submission" date="2017-06" db="EMBL/GenBank/DDBJ databases">
        <authorList>
            <person name="Kim H.J."/>
            <person name="Triplett B.A."/>
        </authorList>
    </citation>
    <scope>NUCLEOTIDE SEQUENCE [LARGE SCALE GENOMIC DNA]</scope>
    <source>
        <strain evidence="2 3">U15</strain>
    </source>
</reference>
<evidence type="ECO:0000313" key="3">
    <source>
        <dbReference type="Proteomes" id="UP000198284"/>
    </source>
</evidence>
<evidence type="ECO:0000313" key="2">
    <source>
        <dbReference type="EMBL" id="SNS51431.1"/>
    </source>
</evidence>
<accession>A0A239F3Z0</accession>
<keyword evidence="1" id="KW-1133">Transmembrane helix</keyword>
<gene>
    <name evidence="2" type="ORF">SAMN06265795_103160</name>
</gene>
<sequence length="45" mass="4976">MGKLDMQGNTDKDDFVYVGISTLLLFFEEISAGVEYGLAALSRLF</sequence>
<dbReference type="AlphaFoldDB" id="A0A239F3Z0"/>
<dbReference type="Proteomes" id="UP000198284">
    <property type="component" value="Unassembled WGS sequence"/>
</dbReference>
<proteinExistence type="predicted"/>
<protein>
    <submittedName>
        <fullName evidence="2">Uncharacterized protein</fullName>
    </submittedName>
</protein>
<keyword evidence="3" id="KW-1185">Reference proteome</keyword>